<organism evidence="1 2">
    <name type="scientific">Lactiplantibacillus argentoratensis</name>
    <dbReference type="NCBI Taxonomy" id="271881"/>
    <lineage>
        <taxon>Bacteria</taxon>
        <taxon>Bacillati</taxon>
        <taxon>Bacillota</taxon>
        <taxon>Bacilli</taxon>
        <taxon>Lactobacillales</taxon>
        <taxon>Lactobacillaceae</taxon>
        <taxon>Lactiplantibacillus</taxon>
    </lineage>
</organism>
<sequence length="242" mass="27937">MIALGFLISVRINYRICHKKKIPLEDFVKYATAFGLSRAVVYKIAADVHYSMKETISHKLGLLLDVPHDELITWSPNMKIYLDDDLRGFSPSRLKVLSDEMSSAGVDLQYQVYSRNGAMNVTTRYAQNRRMYLDGNFRIDTNGLPELWLISFDVINNRIDTTPTELRSFQYQLLRRVVNFAEKVGIYRINYFVTRTDSGQHKNMCVSAEETMQICKELGFKESTRCGSDSSQLHFVKTLLSY</sequence>
<evidence type="ECO:0000313" key="2">
    <source>
        <dbReference type="Proteomes" id="UP000281644"/>
    </source>
</evidence>
<name>A0AAN1Q3R5_9LACO</name>
<dbReference type="Proteomes" id="UP000281644">
    <property type="component" value="Chromosome"/>
</dbReference>
<dbReference type="EMBL" id="CP032751">
    <property type="protein sequence ID" value="AYJ36702.1"/>
    <property type="molecule type" value="Genomic_DNA"/>
</dbReference>
<evidence type="ECO:0000313" key="1">
    <source>
        <dbReference type="EMBL" id="AYJ36702.1"/>
    </source>
</evidence>
<dbReference type="RefSeq" id="WP_121054800.1">
    <property type="nucleotide sequence ID" value="NZ_CP032751.1"/>
</dbReference>
<accession>A0AAN1Q3R5</accession>
<gene>
    <name evidence="1" type="ORF">LPA65_13560</name>
</gene>
<reference evidence="1 2" key="1">
    <citation type="submission" date="2018-10" db="EMBL/GenBank/DDBJ databases">
        <title>Genome sequencing of Lactobacillus species.</title>
        <authorList>
            <person name="Baek C."/>
            <person name="Yi H."/>
        </authorList>
    </citation>
    <scope>NUCLEOTIDE SEQUENCE [LARGE SCALE GENOMIC DNA]</scope>
    <source>
        <strain evidence="1 2">DSM 16365</strain>
    </source>
</reference>
<proteinExistence type="predicted"/>
<dbReference type="KEGG" id="larg:LPA65_13560"/>
<dbReference type="AlphaFoldDB" id="A0AAN1Q3R5"/>
<protein>
    <submittedName>
        <fullName evidence="1">Uncharacterized protein</fullName>
    </submittedName>
</protein>